<dbReference type="SUPFAM" id="SSF48452">
    <property type="entry name" value="TPR-like"/>
    <property type="match status" value="1"/>
</dbReference>
<organism evidence="5 6">
    <name type="scientific">Teretinema zuelzerae</name>
    <dbReference type="NCBI Taxonomy" id="156"/>
    <lineage>
        <taxon>Bacteria</taxon>
        <taxon>Pseudomonadati</taxon>
        <taxon>Spirochaetota</taxon>
        <taxon>Spirochaetia</taxon>
        <taxon>Spirochaetales</taxon>
        <taxon>Treponemataceae</taxon>
        <taxon>Teretinema</taxon>
    </lineage>
</organism>
<evidence type="ECO:0000313" key="5">
    <source>
        <dbReference type="EMBL" id="MCD1654338.1"/>
    </source>
</evidence>
<keyword evidence="2 3" id="KW-0802">TPR repeat</keyword>
<feature type="chain" id="PRO_5041936101" evidence="4">
    <location>
        <begin position="20"/>
        <end position="215"/>
    </location>
</feature>
<feature type="repeat" description="TPR" evidence="3">
    <location>
        <begin position="99"/>
        <end position="132"/>
    </location>
</feature>
<evidence type="ECO:0000256" key="3">
    <source>
        <dbReference type="PROSITE-ProRule" id="PRU00339"/>
    </source>
</evidence>
<dbReference type="AlphaFoldDB" id="A0AAE3EIY7"/>
<dbReference type="RefSeq" id="WP_230754497.1">
    <property type="nucleotide sequence ID" value="NZ_JAINWA010000001.1"/>
</dbReference>
<dbReference type="InterPro" id="IPR011990">
    <property type="entry name" value="TPR-like_helical_dom_sf"/>
</dbReference>
<dbReference type="InterPro" id="IPR019734">
    <property type="entry name" value="TPR_rpt"/>
</dbReference>
<sequence length="215" mass="24580">MKIRVIIACMVLISGLAGAQDKPDALKLYRNGRDLDAIGRTEDARAMYQQSIDVCMLDLSANPKNMDAYTVRGWALIRLEKYQETVDVCLEALKISSDYRIVETLGEAYFYQGNYKDSLKNMEKYIDAAPRGERISTAYFFVGEIYRITKQMNRAEIAYSAAVYLEPSISLWWFRLGGVRESVGDKQWAIEAYQRALKLRPDYKPASEALSRLRA</sequence>
<dbReference type="Gene3D" id="1.25.40.10">
    <property type="entry name" value="Tetratricopeptide repeat domain"/>
    <property type="match status" value="2"/>
</dbReference>
<evidence type="ECO:0000256" key="4">
    <source>
        <dbReference type="SAM" id="SignalP"/>
    </source>
</evidence>
<dbReference type="InterPro" id="IPR051685">
    <property type="entry name" value="Ycf3/AcsC/BcsC/TPR_MFPF"/>
</dbReference>
<dbReference type="PANTHER" id="PTHR44943">
    <property type="entry name" value="CELLULOSE SYNTHASE OPERON PROTEIN C"/>
    <property type="match status" value="1"/>
</dbReference>
<feature type="repeat" description="TPR" evidence="3">
    <location>
        <begin position="170"/>
        <end position="203"/>
    </location>
</feature>
<keyword evidence="4" id="KW-0732">Signal</keyword>
<feature type="signal peptide" evidence="4">
    <location>
        <begin position="1"/>
        <end position="19"/>
    </location>
</feature>
<dbReference type="SMART" id="SM00028">
    <property type="entry name" value="TPR"/>
    <property type="match status" value="3"/>
</dbReference>
<reference evidence="5" key="1">
    <citation type="submission" date="2021-08" db="EMBL/GenBank/DDBJ databases">
        <title>Comparative analyses of Brucepasteria parasyntrophica and Teretinema zuelzerae.</title>
        <authorList>
            <person name="Song Y."/>
            <person name="Brune A."/>
        </authorList>
    </citation>
    <scope>NUCLEOTIDE SEQUENCE</scope>
    <source>
        <strain evidence="5">DSM 1903</strain>
    </source>
</reference>
<evidence type="ECO:0000256" key="2">
    <source>
        <dbReference type="ARBA" id="ARBA00022803"/>
    </source>
</evidence>
<dbReference type="Pfam" id="PF07719">
    <property type="entry name" value="TPR_2"/>
    <property type="match status" value="1"/>
</dbReference>
<dbReference type="PANTHER" id="PTHR44943:SF8">
    <property type="entry name" value="TPR REPEAT-CONTAINING PROTEIN MJ0263"/>
    <property type="match status" value="1"/>
</dbReference>
<evidence type="ECO:0000256" key="1">
    <source>
        <dbReference type="ARBA" id="ARBA00022737"/>
    </source>
</evidence>
<feature type="repeat" description="TPR" evidence="3">
    <location>
        <begin position="136"/>
        <end position="169"/>
    </location>
</feature>
<evidence type="ECO:0000313" key="6">
    <source>
        <dbReference type="Proteomes" id="UP001198163"/>
    </source>
</evidence>
<comment type="caution">
    <text evidence="5">The sequence shown here is derived from an EMBL/GenBank/DDBJ whole genome shotgun (WGS) entry which is preliminary data.</text>
</comment>
<dbReference type="Proteomes" id="UP001198163">
    <property type="component" value="Unassembled WGS sequence"/>
</dbReference>
<keyword evidence="1" id="KW-0677">Repeat</keyword>
<keyword evidence="6" id="KW-1185">Reference proteome</keyword>
<protein>
    <submittedName>
        <fullName evidence="5">Tetratricopeptide repeat protein</fullName>
    </submittedName>
</protein>
<name>A0AAE3EIY7_9SPIR</name>
<proteinExistence type="predicted"/>
<gene>
    <name evidence="5" type="ORF">K7J14_06425</name>
</gene>
<dbReference type="InterPro" id="IPR013105">
    <property type="entry name" value="TPR_2"/>
</dbReference>
<dbReference type="Pfam" id="PF13432">
    <property type="entry name" value="TPR_16"/>
    <property type="match status" value="2"/>
</dbReference>
<dbReference type="PROSITE" id="PS50005">
    <property type="entry name" value="TPR"/>
    <property type="match status" value="3"/>
</dbReference>
<accession>A0AAE3EIY7</accession>
<dbReference type="EMBL" id="JAINWA010000001">
    <property type="protein sequence ID" value="MCD1654338.1"/>
    <property type="molecule type" value="Genomic_DNA"/>
</dbReference>